<dbReference type="PROSITE" id="PS51278">
    <property type="entry name" value="GATASE_TYPE_2"/>
    <property type="match status" value="1"/>
</dbReference>
<feature type="domain" description="SIS" evidence="9">
    <location>
        <begin position="475"/>
        <end position="616"/>
    </location>
</feature>
<dbReference type="PANTHER" id="PTHR10937:SF0">
    <property type="entry name" value="GLUTAMINE--FRUCTOSE-6-PHOSPHATE TRANSAMINASE (ISOMERIZING)"/>
    <property type="match status" value="1"/>
</dbReference>
<dbReference type="CDD" id="cd05009">
    <property type="entry name" value="SIS_GlmS_GlmD_2"/>
    <property type="match status" value="1"/>
</dbReference>
<evidence type="ECO:0000259" key="9">
    <source>
        <dbReference type="PROSITE" id="PS51464"/>
    </source>
</evidence>
<comment type="catalytic activity">
    <reaction evidence="1">
        <text>D-fructose 6-phosphate + L-glutamine = D-glucosamine 6-phosphate + L-glutamate</text>
        <dbReference type="Rhea" id="RHEA:13237"/>
        <dbReference type="ChEBI" id="CHEBI:29985"/>
        <dbReference type="ChEBI" id="CHEBI:58359"/>
        <dbReference type="ChEBI" id="CHEBI:58725"/>
        <dbReference type="ChEBI" id="CHEBI:61527"/>
        <dbReference type="EC" id="2.6.1.16"/>
    </reaction>
</comment>
<dbReference type="NCBIfam" id="NF001484">
    <property type="entry name" value="PRK00331.1"/>
    <property type="match status" value="1"/>
</dbReference>
<dbReference type="InterPro" id="IPR046348">
    <property type="entry name" value="SIS_dom_sf"/>
</dbReference>
<dbReference type="GO" id="GO:0006002">
    <property type="term" value="P:fructose 6-phosphate metabolic process"/>
    <property type="evidence" value="ECO:0007669"/>
    <property type="project" value="TreeGrafter"/>
</dbReference>
<dbReference type="GO" id="GO:0004360">
    <property type="term" value="F:glutamine-fructose-6-phosphate transaminase (isomerizing) activity"/>
    <property type="evidence" value="ECO:0007669"/>
    <property type="project" value="UniProtKB-EC"/>
</dbReference>
<evidence type="ECO:0000256" key="7">
    <source>
        <dbReference type="ARBA" id="ARBA00022962"/>
    </source>
</evidence>
<protein>
    <recommendedName>
        <fullName evidence="3">Glutamine--fructose-6-phosphate aminotransferase [isomerizing]</fullName>
        <ecNumber evidence="2">2.6.1.16</ecNumber>
    </recommendedName>
</protein>
<reference evidence="10" key="1">
    <citation type="submission" date="2018-10" db="EMBL/GenBank/DDBJ databases">
        <title>Hidden diversity of soil giant viruses.</title>
        <authorList>
            <person name="Schulz F."/>
            <person name="Alteio L."/>
            <person name="Goudeau D."/>
            <person name="Ryan E.M."/>
            <person name="Malmstrom R.R."/>
            <person name="Blanchard J."/>
            <person name="Woyke T."/>
        </authorList>
    </citation>
    <scope>NUCLEOTIDE SEQUENCE</scope>
    <source>
        <strain evidence="10">EDV1</strain>
    </source>
</reference>
<evidence type="ECO:0000256" key="2">
    <source>
        <dbReference type="ARBA" id="ARBA00012916"/>
    </source>
</evidence>
<evidence type="ECO:0000256" key="3">
    <source>
        <dbReference type="ARBA" id="ARBA00016090"/>
    </source>
</evidence>
<dbReference type="InterPro" id="IPR005855">
    <property type="entry name" value="GFAT"/>
</dbReference>
<accession>A0A3G4ZUG0</accession>
<dbReference type="Gene3D" id="3.60.20.10">
    <property type="entry name" value="Glutamine Phosphoribosylpyrophosphate, subunit 1, domain 1"/>
    <property type="match status" value="1"/>
</dbReference>
<dbReference type="EMBL" id="MK072082">
    <property type="protein sequence ID" value="AYV78536.1"/>
    <property type="molecule type" value="Genomic_DNA"/>
</dbReference>
<gene>
    <name evidence="10" type="ORF">Edafosvirus17_12</name>
</gene>
<dbReference type="InterPro" id="IPR001347">
    <property type="entry name" value="SIS_dom"/>
</dbReference>
<dbReference type="InterPro" id="IPR017932">
    <property type="entry name" value="GATase_2_dom"/>
</dbReference>
<proteinExistence type="predicted"/>
<sequence>MCGIVGYLGNCKCFNYIINGLEILQNRGYDSIGICSIYEKKLFLNKYASCESVNAITKLKTEEKYHQGFIGIGHTRWSTHGGKTDKNAHPHVDHKNKISLVHNGIIENYEELKQELITKHNVEFKSETDSEVIVNLISVLYDQYGDLVIAIKKALLRLEGSWALGIICVDTPNNLYCVTKGCPLLIGYGDNFMMIASEQNGFPSNVEKYICLNDNDFHVIEKNDTKFIFDDSGYKINKINRSVDQFTKSILYPHWTIKEINEQPISSLKSIITGLKIKEHLENKISLDDDKYKINLPNLDLNIKKYINAKHLILLGCGTSFYAGLHGSNFFKDIADFETVQVIDGGEFTKKDIPTSGQTLFIILSQSGETKDLHKCITIAKEYSIFTIGVVNVVDSRIARDVDSVCYLNCGPEIGVASTKSFTSQIIVLSMIALWYAQNKNIHKKKRCQYIDELIKLPKDISQTIKSSEKICEKIAEFFVDKTSCFILGKGWCESIAKEGSLKIKEIGYIHAEGYSAVALKHGPFSLLQENTPVIFVNPDDEDNSRVNNSIEEVHSRGTPIILITDKLIDKLLSKKLNNIIVVPKNIMFKGIIHTIPMQLIAYYLAIYKKINPDMPRNLAKCITVD</sequence>
<keyword evidence="7" id="KW-0315">Glutamine amidotransferase</keyword>
<organism evidence="10">
    <name type="scientific">Edafosvirus sp</name>
    <dbReference type="NCBI Taxonomy" id="2487765"/>
    <lineage>
        <taxon>Viruses</taxon>
        <taxon>Varidnaviria</taxon>
        <taxon>Bamfordvirae</taxon>
        <taxon>Nucleocytoviricota</taxon>
        <taxon>Megaviricetes</taxon>
        <taxon>Imitervirales</taxon>
        <taxon>Mimiviridae</taxon>
        <taxon>Klosneuvirinae</taxon>
    </lineage>
</organism>
<dbReference type="CDD" id="cd00714">
    <property type="entry name" value="GFAT"/>
    <property type="match status" value="1"/>
</dbReference>
<dbReference type="GO" id="GO:0097367">
    <property type="term" value="F:carbohydrate derivative binding"/>
    <property type="evidence" value="ECO:0007669"/>
    <property type="project" value="InterPro"/>
</dbReference>
<dbReference type="SUPFAM" id="SSF53697">
    <property type="entry name" value="SIS domain"/>
    <property type="match status" value="1"/>
</dbReference>
<feature type="domain" description="Glutamine amidotransferase type-2" evidence="8">
    <location>
        <begin position="2"/>
        <end position="223"/>
    </location>
</feature>
<evidence type="ECO:0000256" key="4">
    <source>
        <dbReference type="ARBA" id="ARBA00022576"/>
    </source>
</evidence>
<keyword evidence="6" id="KW-0677">Repeat</keyword>
<dbReference type="Gene3D" id="3.40.50.10490">
    <property type="entry name" value="Glucose-6-phosphate isomerase like protein, domain 1"/>
    <property type="match status" value="2"/>
</dbReference>
<dbReference type="InterPro" id="IPR047084">
    <property type="entry name" value="GFAT_N"/>
</dbReference>
<evidence type="ECO:0000256" key="1">
    <source>
        <dbReference type="ARBA" id="ARBA00001031"/>
    </source>
</evidence>
<dbReference type="Pfam" id="PF13522">
    <property type="entry name" value="GATase_6"/>
    <property type="match status" value="1"/>
</dbReference>
<dbReference type="InterPro" id="IPR029055">
    <property type="entry name" value="Ntn_hydrolases_N"/>
</dbReference>
<dbReference type="NCBIfam" id="TIGR01135">
    <property type="entry name" value="glmS"/>
    <property type="match status" value="1"/>
</dbReference>
<name>A0A3G4ZUG0_9VIRU</name>
<dbReference type="GO" id="GO:0006047">
    <property type="term" value="P:UDP-N-acetylglucosamine metabolic process"/>
    <property type="evidence" value="ECO:0007669"/>
    <property type="project" value="TreeGrafter"/>
</dbReference>
<dbReference type="FunFam" id="3.60.20.10:FF:000006">
    <property type="entry name" value="Glutamine--fructose-6-phosphate aminotransferase [isomerizing]"/>
    <property type="match status" value="1"/>
</dbReference>
<evidence type="ECO:0000259" key="8">
    <source>
        <dbReference type="PROSITE" id="PS51278"/>
    </source>
</evidence>
<evidence type="ECO:0000313" key="10">
    <source>
        <dbReference type="EMBL" id="AYV78536.1"/>
    </source>
</evidence>
<dbReference type="InterPro" id="IPR035490">
    <property type="entry name" value="GlmS/FrlB_SIS"/>
</dbReference>
<dbReference type="PROSITE" id="PS51464">
    <property type="entry name" value="SIS"/>
    <property type="match status" value="2"/>
</dbReference>
<dbReference type="InterPro" id="IPR035466">
    <property type="entry name" value="GlmS/AgaS_SIS"/>
</dbReference>
<dbReference type="GO" id="GO:0006487">
    <property type="term" value="P:protein N-linked glycosylation"/>
    <property type="evidence" value="ECO:0007669"/>
    <property type="project" value="TreeGrafter"/>
</dbReference>
<dbReference type="SUPFAM" id="SSF56235">
    <property type="entry name" value="N-terminal nucleophile aminohydrolases (Ntn hydrolases)"/>
    <property type="match status" value="1"/>
</dbReference>
<evidence type="ECO:0000256" key="5">
    <source>
        <dbReference type="ARBA" id="ARBA00022679"/>
    </source>
</evidence>
<feature type="domain" description="SIS" evidence="9">
    <location>
        <begin position="302"/>
        <end position="442"/>
    </location>
</feature>
<keyword evidence="4 10" id="KW-0032">Aminotransferase</keyword>
<keyword evidence="5 10" id="KW-0808">Transferase</keyword>
<dbReference type="Pfam" id="PF01380">
    <property type="entry name" value="SIS"/>
    <property type="match status" value="2"/>
</dbReference>
<dbReference type="EC" id="2.6.1.16" evidence="2"/>
<dbReference type="CDD" id="cd05008">
    <property type="entry name" value="SIS_GlmS_GlmD_1"/>
    <property type="match status" value="1"/>
</dbReference>
<dbReference type="PANTHER" id="PTHR10937">
    <property type="entry name" value="GLUCOSAMINE--FRUCTOSE-6-PHOSPHATE AMINOTRANSFERASE, ISOMERIZING"/>
    <property type="match status" value="1"/>
</dbReference>
<evidence type="ECO:0000256" key="6">
    <source>
        <dbReference type="ARBA" id="ARBA00022737"/>
    </source>
</evidence>